<sequence>MDIDTFWDVIEAARAGAAEAGELLDEVLVRQLADRPRQEILEYAERFDELHDALYRWDVWAAAYLIGGGCSDDSFIDFRAGVIALGREWYQRVATGPDNLAAHPDVIQAANVRDRSEVLFYEDVNYAASGAFERITGDADAFYEAWQIFRGADAESGDAVDMGEDFDFDDDKEMSRRLPRLAALFLGTNR</sequence>
<accession>A0A7M2SDZ8</accession>
<evidence type="ECO:0000259" key="1">
    <source>
        <dbReference type="Pfam" id="PF14024"/>
    </source>
</evidence>
<reference evidence="2 3" key="1">
    <citation type="submission" date="2020-10" db="EMBL/GenBank/DDBJ databases">
        <title>Streptomyces ferrugineus complate genome analysis.</title>
        <authorList>
            <person name="Anwar N."/>
        </authorList>
    </citation>
    <scope>NUCLEOTIDE SEQUENCE [LARGE SCALE GENOMIC DNA]</scope>
    <source>
        <strain evidence="2 3">CCTCC AA2014009</strain>
    </source>
</reference>
<dbReference type="EMBL" id="CP063373">
    <property type="protein sequence ID" value="QOV34567.1"/>
    <property type="molecule type" value="Genomic_DNA"/>
</dbReference>
<dbReference type="Pfam" id="PF14024">
    <property type="entry name" value="DUF4240"/>
    <property type="match status" value="1"/>
</dbReference>
<keyword evidence="3" id="KW-1185">Reference proteome</keyword>
<gene>
    <name evidence="2" type="ORF">IM697_31240</name>
</gene>
<proteinExistence type="predicted"/>
<evidence type="ECO:0000313" key="2">
    <source>
        <dbReference type="EMBL" id="QOV34567.1"/>
    </source>
</evidence>
<feature type="domain" description="DUF4240" evidence="1">
    <location>
        <begin position="1"/>
        <end position="134"/>
    </location>
</feature>
<dbReference type="KEGG" id="sfeu:IM697_31240"/>
<dbReference type="InterPro" id="IPR025334">
    <property type="entry name" value="DUF4240"/>
</dbReference>
<evidence type="ECO:0000313" key="3">
    <source>
        <dbReference type="Proteomes" id="UP000594205"/>
    </source>
</evidence>
<dbReference type="AlphaFoldDB" id="A0A7M2SDZ8"/>
<dbReference type="RefSeq" id="WP_194039439.1">
    <property type="nucleotide sequence ID" value="NZ_CP063373.1"/>
</dbReference>
<dbReference type="Proteomes" id="UP000594205">
    <property type="component" value="Chromosome"/>
</dbReference>
<name>A0A7M2SDZ8_9ACTN</name>
<protein>
    <submittedName>
        <fullName evidence="2">DUF4240 domain-containing protein</fullName>
    </submittedName>
</protein>
<organism evidence="2 3">
    <name type="scientific">Streptomyces ferrugineus</name>
    <dbReference type="NCBI Taxonomy" id="1413221"/>
    <lineage>
        <taxon>Bacteria</taxon>
        <taxon>Bacillati</taxon>
        <taxon>Actinomycetota</taxon>
        <taxon>Actinomycetes</taxon>
        <taxon>Kitasatosporales</taxon>
        <taxon>Streptomycetaceae</taxon>
        <taxon>Streptomyces</taxon>
    </lineage>
</organism>